<dbReference type="InterPro" id="IPR008984">
    <property type="entry name" value="SMAD_FHA_dom_sf"/>
</dbReference>
<evidence type="ECO:0000256" key="6">
    <source>
        <dbReference type="SAM" id="Coils"/>
    </source>
</evidence>
<dbReference type="PANTHER" id="PTHR47117">
    <property type="entry name" value="STAR-RELATED LIPID TRANSFER PROTEIN 9"/>
    <property type="match status" value="1"/>
</dbReference>
<gene>
    <name evidence="10" type="primary">Dvir\GJ22626</name>
    <name evidence="10" type="ORF">Dvir_GJ22626</name>
</gene>
<evidence type="ECO:0000259" key="8">
    <source>
        <dbReference type="PROSITE" id="PS50067"/>
    </source>
</evidence>
<keyword evidence="11" id="KW-1185">Reference proteome</keyword>
<dbReference type="PROSITE" id="PS50067">
    <property type="entry name" value="KINESIN_MOTOR_2"/>
    <property type="match status" value="1"/>
</dbReference>
<feature type="domain" description="Kinesin motor" evidence="8">
    <location>
        <begin position="3"/>
        <end position="364"/>
    </location>
</feature>
<dbReference type="Pfam" id="PF00498">
    <property type="entry name" value="FHA"/>
    <property type="match status" value="1"/>
</dbReference>
<dbReference type="InterPro" id="IPR001683">
    <property type="entry name" value="PX_dom"/>
</dbReference>
<dbReference type="PROSITE" id="PS50195">
    <property type="entry name" value="PX"/>
    <property type="match status" value="1"/>
</dbReference>
<evidence type="ECO:0008006" key="12">
    <source>
        <dbReference type="Google" id="ProtNLM"/>
    </source>
</evidence>
<dbReference type="Pfam" id="PF00787">
    <property type="entry name" value="PX"/>
    <property type="match status" value="1"/>
</dbReference>
<dbReference type="InterPro" id="IPR036871">
    <property type="entry name" value="PX_dom_sf"/>
</dbReference>
<feature type="compositionally biased region" description="Polar residues" evidence="7">
    <location>
        <begin position="914"/>
        <end position="924"/>
    </location>
</feature>
<dbReference type="PhylomeDB" id="B4M030"/>
<dbReference type="SMR" id="B4M030"/>
<evidence type="ECO:0000256" key="3">
    <source>
        <dbReference type="ARBA" id="ARBA00023054"/>
    </source>
</evidence>
<dbReference type="Proteomes" id="UP000008792">
    <property type="component" value="Unassembled WGS sequence"/>
</dbReference>
<dbReference type="OrthoDB" id="3176171at2759"/>
<dbReference type="HOGENOM" id="CLU_001485_35_0_1"/>
<dbReference type="AlphaFoldDB" id="B4M030"/>
<feature type="compositionally biased region" description="Basic and acidic residues" evidence="7">
    <location>
        <begin position="619"/>
        <end position="628"/>
    </location>
</feature>
<dbReference type="Gene3D" id="3.40.850.10">
    <property type="entry name" value="Kinesin motor domain"/>
    <property type="match status" value="1"/>
</dbReference>
<dbReference type="PANTHER" id="PTHR47117:SF6">
    <property type="entry name" value="KINESIN-LIKE PROTEIN KIF16B"/>
    <property type="match status" value="1"/>
</dbReference>
<dbReference type="Gene3D" id="2.60.200.20">
    <property type="match status" value="1"/>
</dbReference>
<evidence type="ECO:0000256" key="7">
    <source>
        <dbReference type="SAM" id="MobiDB-lite"/>
    </source>
</evidence>
<dbReference type="Gene3D" id="3.30.1520.10">
    <property type="entry name" value="Phox-like domain"/>
    <property type="match status" value="1"/>
</dbReference>
<feature type="region of interest" description="Disordered" evidence="7">
    <location>
        <begin position="830"/>
        <end position="859"/>
    </location>
</feature>
<reference evidence="10 11" key="1">
    <citation type="journal article" date="2007" name="Nature">
        <title>Evolution of genes and genomes on the Drosophila phylogeny.</title>
        <authorList>
            <consortium name="Drosophila 12 Genomes Consortium"/>
            <person name="Clark A.G."/>
            <person name="Eisen M.B."/>
            <person name="Smith D.R."/>
            <person name="Bergman C.M."/>
            <person name="Oliver B."/>
            <person name="Markow T.A."/>
            <person name="Kaufman T.C."/>
            <person name="Kellis M."/>
            <person name="Gelbart W."/>
            <person name="Iyer V.N."/>
            <person name="Pollard D.A."/>
            <person name="Sackton T.B."/>
            <person name="Larracuente A.M."/>
            <person name="Singh N.D."/>
            <person name="Abad J.P."/>
            <person name="Abt D.N."/>
            <person name="Adryan B."/>
            <person name="Aguade M."/>
            <person name="Akashi H."/>
            <person name="Anderson W.W."/>
            <person name="Aquadro C.F."/>
            <person name="Ardell D.H."/>
            <person name="Arguello R."/>
            <person name="Artieri C.G."/>
            <person name="Barbash D.A."/>
            <person name="Barker D."/>
            <person name="Barsanti P."/>
            <person name="Batterham P."/>
            <person name="Batzoglou S."/>
            <person name="Begun D."/>
            <person name="Bhutkar A."/>
            <person name="Blanco E."/>
            <person name="Bosak S.A."/>
            <person name="Bradley R.K."/>
            <person name="Brand A.D."/>
            <person name="Brent M.R."/>
            <person name="Brooks A.N."/>
            <person name="Brown R.H."/>
            <person name="Butlin R.K."/>
            <person name="Caggese C."/>
            <person name="Calvi B.R."/>
            <person name="Bernardo de Carvalho A."/>
            <person name="Caspi A."/>
            <person name="Castrezana S."/>
            <person name="Celniker S.E."/>
            <person name="Chang J.L."/>
            <person name="Chapple C."/>
            <person name="Chatterji S."/>
            <person name="Chinwalla A."/>
            <person name="Civetta A."/>
            <person name="Clifton S.W."/>
            <person name="Comeron J.M."/>
            <person name="Costello J.C."/>
            <person name="Coyne J.A."/>
            <person name="Daub J."/>
            <person name="David R.G."/>
            <person name="Delcher A.L."/>
            <person name="Delehaunty K."/>
            <person name="Do C.B."/>
            <person name="Ebling H."/>
            <person name="Edwards K."/>
            <person name="Eickbush T."/>
            <person name="Evans J.D."/>
            <person name="Filipski A."/>
            <person name="Findeiss S."/>
            <person name="Freyhult E."/>
            <person name="Fulton L."/>
            <person name="Fulton R."/>
            <person name="Garcia A.C."/>
            <person name="Gardiner A."/>
            <person name="Garfield D.A."/>
            <person name="Garvin B.E."/>
            <person name="Gibson G."/>
            <person name="Gilbert D."/>
            <person name="Gnerre S."/>
            <person name="Godfrey J."/>
            <person name="Good R."/>
            <person name="Gotea V."/>
            <person name="Gravely B."/>
            <person name="Greenberg A.J."/>
            <person name="Griffiths-Jones S."/>
            <person name="Gross S."/>
            <person name="Guigo R."/>
            <person name="Gustafson E.A."/>
            <person name="Haerty W."/>
            <person name="Hahn M.W."/>
            <person name="Halligan D.L."/>
            <person name="Halpern A.L."/>
            <person name="Halter G.M."/>
            <person name="Han M.V."/>
            <person name="Heger A."/>
            <person name="Hillier L."/>
            <person name="Hinrichs A.S."/>
            <person name="Holmes I."/>
            <person name="Hoskins R.A."/>
            <person name="Hubisz M.J."/>
            <person name="Hultmark D."/>
            <person name="Huntley M.A."/>
            <person name="Jaffe D.B."/>
            <person name="Jagadeeshan S."/>
            <person name="Jeck W.R."/>
            <person name="Johnson J."/>
            <person name="Jones C.D."/>
            <person name="Jordan W.C."/>
            <person name="Karpen G.H."/>
            <person name="Kataoka E."/>
            <person name="Keightley P.D."/>
            <person name="Kheradpour P."/>
            <person name="Kirkness E.F."/>
            <person name="Koerich L.B."/>
            <person name="Kristiansen K."/>
            <person name="Kudrna D."/>
            <person name="Kulathinal R.J."/>
            <person name="Kumar S."/>
            <person name="Kwok R."/>
            <person name="Lander E."/>
            <person name="Langley C.H."/>
            <person name="Lapoint R."/>
            <person name="Lazzaro B.P."/>
            <person name="Lee S.J."/>
            <person name="Levesque L."/>
            <person name="Li R."/>
            <person name="Lin C.F."/>
            <person name="Lin M.F."/>
            <person name="Lindblad-Toh K."/>
            <person name="Llopart A."/>
            <person name="Long M."/>
            <person name="Low L."/>
            <person name="Lozovsky E."/>
            <person name="Lu J."/>
            <person name="Luo M."/>
            <person name="Machado C.A."/>
            <person name="Makalowski W."/>
            <person name="Marzo M."/>
            <person name="Matsuda M."/>
            <person name="Matzkin L."/>
            <person name="McAllister B."/>
            <person name="McBride C.S."/>
            <person name="McKernan B."/>
            <person name="McKernan K."/>
            <person name="Mendez-Lago M."/>
            <person name="Minx P."/>
            <person name="Mollenhauer M.U."/>
            <person name="Montooth K."/>
            <person name="Mount S.M."/>
            <person name="Mu X."/>
            <person name="Myers E."/>
            <person name="Negre B."/>
            <person name="Newfeld S."/>
            <person name="Nielsen R."/>
            <person name="Noor M.A."/>
            <person name="O'Grady P."/>
            <person name="Pachter L."/>
            <person name="Papaceit M."/>
            <person name="Parisi M.J."/>
            <person name="Parisi M."/>
            <person name="Parts L."/>
            <person name="Pedersen J.S."/>
            <person name="Pesole G."/>
            <person name="Phillippy A.M."/>
            <person name="Ponting C.P."/>
            <person name="Pop M."/>
            <person name="Porcelli D."/>
            <person name="Powell J.R."/>
            <person name="Prohaska S."/>
            <person name="Pruitt K."/>
            <person name="Puig M."/>
            <person name="Quesneville H."/>
            <person name="Ram K.R."/>
            <person name="Rand D."/>
            <person name="Rasmussen M.D."/>
            <person name="Reed L.K."/>
            <person name="Reenan R."/>
            <person name="Reily A."/>
            <person name="Remington K.A."/>
            <person name="Rieger T.T."/>
            <person name="Ritchie M.G."/>
            <person name="Robin C."/>
            <person name="Rogers Y.H."/>
            <person name="Rohde C."/>
            <person name="Rozas J."/>
            <person name="Rubenfield M.J."/>
            <person name="Ruiz A."/>
            <person name="Russo S."/>
            <person name="Salzberg S.L."/>
            <person name="Sanchez-Gracia A."/>
            <person name="Saranga D.J."/>
            <person name="Sato H."/>
            <person name="Schaeffer S.W."/>
            <person name="Schatz M.C."/>
            <person name="Schlenke T."/>
            <person name="Schwartz R."/>
            <person name="Segarra C."/>
            <person name="Singh R.S."/>
            <person name="Sirot L."/>
            <person name="Sirota M."/>
            <person name="Sisneros N.B."/>
            <person name="Smith C.D."/>
            <person name="Smith T.F."/>
            <person name="Spieth J."/>
            <person name="Stage D.E."/>
            <person name="Stark A."/>
            <person name="Stephan W."/>
            <person name="Strausberg R.L."/>
            <person name="Strempel S."/>
            <person name="Sturgill D."/>
            <person name="Sutton G."/>
            <person name="Sutton G.G."/>
            <person name="Tao W."/>
            <person name="Teichmann S."/>
            <person name="Tobari Y.N."/>
            <person name="Tomimura Y."/>
            <person name="Tsolas J.M."/>
            <person name="Valente V.L."/>
            <person name="Venter E."/>
            <person name="Venter J.C."/>
            <person name="Vicario S."/>
            <person name="Vieira F.G."/>
            <person name="Vilella A.J."/>
            <person name="Villasante A."/>
            <person name="Walenz B."/>
            <person name="Wang J."/>
            <person name="Wasserman M."/>
            <person name="Watts T."/>
            <person name="Wilson D."/>
            <person name="Wilson R.K."/>
            <person name="Wing R.A."/>
            <person name="Wolfner M.F."/>
            <person name="Wong A."/>
            <person name="Wong G.K."/>
            <person name="Wu C.I."/>
            <person name="Wu G."/>
            <person name="Yamamoto D."/>
            <person name="Yang H.P."/>
            <person name="Yang S.P."/>
            <person name="Yorke J.A."/>
            <person name="Yoshida K."/>
            <person name="Zdobnov E."/>
            <person name="Zhang P."/>
            <person name="Zhang Y."/>
            <person name="Zimin A.V."/>
            <person name="Baldwin J."/>
            <person name="Abdouelleil A."/>
            <person name="Abdulkadir J."/>
            <person name="Abebe A."/>
            <person name="Abera B."/>
            <person name="Abreu J."/>
            <person name="Acer S.C."/>
            <person name="Aftuck L."/>
            <person name="Alexander A."/>
            <person name="An P."/>
            <person name="Anderson E."/>
            <person name="Anderson S."/>
            <person name="Arachi H."/>
            <person name="Azer M."/>
            <person name="Bachantsang P."/>
            <person name="Barry A."/>
            <person name="Bayul T."/>
            <person name="Berlin A."/>
            <person name="Bessette D."/>
            <person name="Bloom T."/>
            <person name="Blye J."/>
            <person name="Boguslavskiy L."/>
            <person name="Bonnet C."/>
            <person name="Boukhgalter B."/>
            <person name="Bourzgui I."/>
            <person name="Brown A."/>
            <person name="Cahill P."/>
            <person name="Channer S."/>
            <person name="Cheshatsang Y."/>
            <person name="Chuda L."/>
            <person name="Citroen M."/>
            <person name="Collymore A."/>
            <person name="Cooke P."/>
            <person name="Costello M."/>
            <person name="D'Aco K."/>
            <person name="Daza R."/>
            <person name="De Haan G."/>
            <person name="DeGray S."/>
            <person name="DeMaso C."/>
            <person name="Dhargay N."/>
            <person name="Dooley K."/>
            <person name="Dooley E."/>
            <person name="Doricent M."/>
            <person name="Dorje P."/>
            <person name="Dorjee K."/>
            <person name="Dupes A."/>
            <person name="Elong R."/>
            <person name="Falk J."/>
            <person name="Farina A."/>
            <person name="Faro S."/>
            <person name="Ferguson D."/>
            <person name="Fisher S."/>
            <person name="Foley C.D."/>
            <person name="Franke A."/>
            <person name="Friedrich D."/>
            <person name="Gadbois L."/>
            <person name="Gearin G."/>
            <person name="Gearin C.R."/>
            <person name="Giannoukos G."/>
            <person name="Goode T."/>
            <person name="Graham J."/>
            <person name="Grandbois E."/>
            <person name="Grewal S."/>
            <person name="Gyaltsen K."/>
            <person name="Hafez N."/>
            <person name="Hagos B."/>
            <person name="Hall J."/>
            <person name="Henson C."/>
            <person name="Hollinger A."/>
            <person name="Honan T."/>
            <person name="Huard M.D."/>
            <person name="Hughes L."/>
            <person name="Hurhula B."/>
            <person name="Husby M.E."/>
            <person name="Kamat A."/>
            <person name="Kanga B."/>
            <person name="Kashin S."/>
            <person name="Khazanovich D."/>
            <person name="Kisner P."/>
            <person name="Lance K."/>
            <person name="Lara M."/>
            <person name="Lee W."/>
            <person name="Lennon N."/>
            <person name="Letendre F."/>
            <person name="LeVine R."/>
            <person name="Lipovsky A."/>
            <person name="Liu X."/>
            <person name="Liu J."/>
            <person name="Liu S."/>
            <person name="Lokyitsang T."/>
            <person name="Lokyitsang Y."/>
            <person name="Lubonja R."/>
            <person name="Lui A."/>
            <person name="MacDonald P."/>
            <person name="Magnisalis V."/>
            <person name="Maru K."/>
            <person name="Matthews C."/>
            <person name="McCusker W."/>
            <person name="McDonough S."/>
            <person name="Mehta T."/>
            <person name="Meldrim J."/>
            <person name="Meneus L."/>
            <person name="Mihai O."/>
            <person name="Mihalev A."/>
            <person name="Mihova T."/>
            <person name="Mittelman R."/>
            <person name="Mlenga V."/>
            <person name="Montmayeur A."/>
            <person name="Mulrain L."/>
            <person name="Navidi A."/>
            <person name="Naylor J."/>
            <person name="Negash T."/>
            <person name="Nguyen T."/>
            <person name="Nguyen N."/>
            <person name="Nicol R."/>
            <person name="Norbu C."/>
            <person name="Norbu N."/>
            <person name="Novod N."/>
            <person name="O'Neill B."/>
            <person name="Osman S."/>
            <person name="Markiewicz E."/>
            <person name="Oyono O.L."/>
            <person name="Patti C."/>
            <person name="Phunkhang P."/>
            <person name="Pierre F."/>
            <person name="Priest M."/>
            <person name="Raghuraman S."/>
            <person name="Rege F."/>
            <person name="Reyes R."/>
            <person name="Rise C."/>
            <person name="Rogov P."/>
            <person name="Ross K."/>
            <person name="Ryan E."/>
            <person name="Settipalli S."/>
            <person name="Shea T."/>
            <person name="Sherpa N."/>
            <person name="Shi L."/>
            <person name="Shih D."/>
            <person name="Sparrow T."/>
            <person name="Spaulding J."/>
            <person name="Stalker J."/>
            <person name="Stange-Thomann N."/>
            <person name="Stavropoulos S."/>
            <person name="Stone C."/>
            <person name="Strader C."/>
            <person name="Tesfaye S."/>
            <person name="Thomson T."/>
            <person name="Thoulutsang Y."/>
            <person name="Thoulutsang D."/>
            <person name="Topham K."/>
            <person name="Topping I."/>
            <person name="Tsamla T."/>
            <person name="Vassiliev H."/>
            <person name="Vo A."/>
            <person name="Wangchuk T."/>
            <person name="Wangdi T."/>
            <person name="Weiand M."/>
            <person name="Wilkinson J."/>
            <person name="Wilson A."/>
            <person name="Yadav S."/>
            <person name="Young G."/>
            <person name="Yu Q."/>
            <person name="Zembek L."/>
            <person name="Zhong D."/>
            <person name="Zimmer A."/>
            <person name="Zwirko Z."/>
            <person name="Jaffe D.B."/>
            <person name="Alvarez P."/>
            <person name="Brockman W."/>
            <person name="Butler J."/>
            <person name="Chin C."/>
            <person name="Gnerre S."/>
            <person name="Grabherr M."/>
            <person name="Kleber M."/>
            <person name="Mauceli E."/>
            <person name="MacCallum I."/>
        </authorList>
    </citation>
    <scope>NUCLEOTIDE SEQUENCE [LARGE SCALE GENOMIC DNA]</scope>
    <source>
        <strain evidence="11">Tucson 15010-1051.87</strain>
    </source>
</reference>
<dbReference type="CDD" id="cd22708">
    <property type="entry name" value="FHA_KIF16"/>
    <property type="match status" value="1"/>
</dbReference>
<dbReference type="FunFam" id="3.30.1520.10:FF:000044">
    <property type="entry name" value="Kinesin-like protein KIF16B"/>
    <property type="match status" value="1"/>
</dbReference>
<dbReference type="CDD" id="cd01365">
    <property type="entry name" value="KISc_KIF1A_KIF1B"/>
    <property type="match status" value="1"/>
</dbReference>
<feature type="domain" description="PX" evidence="9">
    <location>
        <begin position="1115"/>
        <end position="1245"/>
    </location>
</feature>
<dbReference type="Pfam" id="PF00225">
    <property type="entry name" value="Kinesin"/>
    <property type="match status" value="1"/>
</dbReference>
<dbReference type="GO" id="GO:0003777">
    <property type="term" value="F:microtubule motor activity"/>
    <property type="evidence" value="ECO:0007669"/>
    <property type="project" value="InterPro"/>
</dbReference>
<feature type="compositionally biased region" description="Low complexity" evidence="7">
    <location>
        <begin position="925"/>
        <end position="941"/>
    </location>
</feature>
<dbReference type="SUPFAM" id="SSF64268">
    <property type="entry name" value="PX domain"/>
    <property type="match status" value="1"/>
</dbReference>
<name>B4M030_DROVI</name>
<feature type="coiled-coil region" evidence="6">
    <location>
        <begin position="634"/>
        <end position="679"/>
    </location>
</feature>
<dbReference type="KEGG" id="dvi:6629666"/>
<evidence type="ECO:0000256" key="2">
    <source>
        <dbReference type="ARBA" id="ARBA00022840"/>
    </source>
</evidence>
<evidence type="ECO:0000256" key="4">
    <source>
        <dbReference type="ARBA" id="ARBA00023175"/>
    </source>
</evidence>
<dbReference type="InterPro" id="IPR036961">
    <property type="entry name" value="Kinesin_motor_dom_sf"/>
</dbReference>
<comment type="similarity">
    <text evidence="5">Belongs to the TRAFAC class myosin-kinesin ATPase superfamily. Kinesin family.</text>
</comment>
<dbReference type="eggNOG" id="KOG0245">
    <property type="taxonomic scope" value="Eukaryota"/>
</dbReference>
<feature type="binding site" evidence="5">
    <location>
        <begin position="100"/>
        <end position="107"/>
    </location>
    <ligand>
        <name>ATP</name>
        <dbReference type="ChEBI" id="CHEBI:30616"/>
    </ligand>
</feature>
<dbReference type="GO" id="GO:0007018">
    <property type="term" value="P:microtubule-based movement"/>
    <property type="evidence" value="ECO:0007669"/>
    <property type="project" value="InterPro"/>
</dbReference>
<dbReference type="FunCoup" id="B4M030">
    <property type="interactions" value="785"/>
</dbReference>
<evidence type="ECO:0000313" key="10">
    <source>
        <dbReference type="EMBL" id="EDW68280.1"/>
    </source>
</evidence>
<keyword evidence="3 6" id="KW-0175">Coiled coil</keyword>
<feature type="region of interest" description="Disordered" evidence="7">
    <location>
        <begin position="598"/>
        <end position="628"/>
    </location>
</feature>
<organism evidence="10 11">
    <name type="scientific">Drosophila virilis</name>
    <name type="common">Fruit fly</name>
    <dbReference type="NCBI Taxonomy" id="7244"/>
    <lineage>
        <taxon>Eukaryota</taxon>
        <taxon>Metazoa</taxon>
        <taxon>Ecdysozoa</taxon>
        <taxon>Arthropoda</taxon>
        <taxon>Hexapoda</taxon>
        <taxon>Insecta</taxon>
        <taxon>Pterygota</taxon>
        <taxon>Neoptera</taxon>
        <taxon>Endopterygota</taxon>
        <taxon>Diptera</taxon>
        <taxon>Brachycera</taxon>
        <taxon>Muscomorpha</taxon>
        <taxon>Ephydroidea</taxon>
        <taxon>Drosophilidae</taxon>
        <taxon>Drosophila</taxon>
    </lineage>
</organism>
<evidence type="ECO:0000313" key="11">
    <source>
        <dbReference type="Proteomes" id="UP000008792"/>
    </source>
</evidence>
<dbReference type="FunFam" id="2.60.200.20:FF:000042">
    <property type="entry name" value="Kinesin-like protein Klp98A"/>
    <property type="match status" value="1"/>
</dbReference>
<feature type="region of interest" description="Disordered" evidence="7">
    <location>
        <begin position="883"/>
        <end position="946"/>
    </location>
</feature>
<dbReference type="STRING" id="7244.B4M030"/>
<dbReference type="FunFam" id="3.40.850.10:FF:000021">
    <property type="entry name" value="kinesin-like protein KIF16B isoform X1"/>
    <property type="match status" value="1"/>
</dbReference>
<dbReference type="SMART" id="SM00129">
    <property type="entry name" value="KISc"/>
    <property type="match status" value="1"/>
</dbReference>
<feature type="compositionally biased region" description="Polar residues" evidence="7">
    <location>
        <begin position="883"/>
        <end position="898"/>
    </location>
</feature>
<dbReference type="EMBL" id="CH940650">
    <property type="protein sequence ID" value="EDW68280.1"/>
    <property type="molecule type" value="Genomic_DNA"/>
</dbReference>
<evidence type="ECO:0000256" key="1">
    <source>
        <dbReference type="ARBA" id="ARBA00022741"/>
    </source>
</evidence>
<dbReference type="GO" id="GO:0005524">
    <property type="term" value="F:ATP binding"/>
    <property type="evidence" value="ECO:0007669"/>
    <property type="project" value="UniProtKB-UniRule"/>
</dbReference>
<keyword evidence="4 5" id="KW-0505">Motor protein</keyword>
<dbReference type="SUPFAM" id="SSF52540">
    <property type="entry name" value="P-loop containing nucleoside triphosphate hydrolases"/>
    <property type="match status" value="1"/>
</dbReference>
<dbReference type="GO" id="GO:0035091">
    <property type="term" value="F:phosphatidylinositol binding"/>
    <property type="evidence" value="ECO:0007669"/>
    <property type="project" value="InterPro"/>
</dbReference>
<dbReference type="GO" id="GO:0008017">
    <property type="term" value="F:microtubule binding"/>
    <property type="evidence" value="ECO:0007669"/>
    <property type="project" value="InterPro"/>
</dbReference>
<proteinExistence type="inferred from homology"/>
<dbReference type="SUPFAM" id="SSF49879">
    <property type="entry name" value="SMAD/FHA domain"/>
    <property type="match status" value="1"/>
</dbReference>
<dbReference type="InterPro" id="IPR019821">
    <property type="entry name" value="Kinesin_motor_CS"/>
</dbReference>
<accession>B4M030</accession>
<dbReference type="PROSITE" id="PS00411">
    <property type="entry name" value="KINESIN_MOTOR_1"/>
    <property type="match status" value="1"/>
</dbReference>
<keyword evidence="2 5" id="KW-0067">ATP-binding</keyword>
<evidence type="ECO:0000259" key="9">
    <source>
        <dbReference type="PROSITE" id="PS50195"/>
    </source>
</evidence>
<sequence>MSSLKVAVRVRPFNSRENDMDAQLIVEMEGKKTRLLKPRLQSIRDAGREAHHDFTFDYSYWSFDAEDSHFATQEQVYSDLGNDVVDCAYEGYNACVFAYGQTGSGKTFTMMGTPNNPGLIPRICEELFARMRVGQESGTGYRTHASYLEIYNEQVKDLLAPQSTGHALRVRNNSSLGTYVENLSQHAVSDFEEIQECIARGNAHRTTASTNMNDTSSRSHAIFTITFVQAVFMNDMPSETVSKIHLVDLAGSERANATGATGQRLKEGAHINKSLVTLGSVISALAEQASAGSAHSASSLATTPNGGTKRVLYIPYRDSTLTWLLKDSLGGNSKTIMIAALSPADCNYSETLSTLRYANRAKNIINKPTVNEDPNVKLIRELREEINKLKSMLTGDIHSLQPSLKVLADLQKMEAQEKVLTEEWTEKWKVAQSILQEQKSLGLRKSGVGVVLDSEIPHLIGIHNDVTTGVTLYSLKEGETRIGTEDAEQAQHIELMGDGIRPQHCSIILKGGVATLHPCPQAQCWVNAHLIDEPKQISQGDIILLGRTNIFRFNNPTEAEKLRKDLHRSQLDMSRLSLITSSRENLLTCSNYLDEDAMTGSTSSPYKRSDRQYYPQRPTSRDDPELQDENRKILDTIENALKQLNVERVQMHDQYKTKVRKLTEELKRLELEKRDGMQLLKCREQELLARKDMLMWEKNNEKVQIDIVCRQISAFQTQLDSKKCDFSEYVAKELQELHDCGKLDEMGVKIEEGTPLNDELLLHVSDSLDLFAAQFIRDTVRRNNEEIRRLDEQIAEKERILNASTTKIAKVDETMLEIQAQLERLRQERAESEKESQAMRVKKQGMQLQMSSANDMDEVSKSDTYETCDTFHTAHSDFSLLSSPTITEGQQSPLSNFSCEAEDEAEDTRKDDFSGSSEDTSRTCTAGPSSGSGSTSMAPGSQAIMSDSGVCLDSRNQALLQNGAGGNYRQTTRTSDEETGSCSSCELGRNSGMTRAYCPLHAQHRKIAAQKALIMKNLETDLNKVQLDEQIAVLQDLQRSYIQMEQEMLQSVQDLESHGQCCAEERAGMERQYELASSIMRSSAMSPTSMEESTSQIYSPSMTRSCPSMREFPEGEHFITIPSFVIRGAGKQTHYEYEVRIALPDGKLNILRRYSRFRELHLCMKHCYGAKISALPFPRRELFASNSEPVAKHRRRLLELYLRRLFVVCSKIPQCPIYDGPGGPGLTRASLVQLSSFFKKGLFENGKHGTG</sequence>
<protein>
    <recommendedName>
        <fullName evidence="12">Kinesin motor domain-containing protein</fullName>
    </recommendedName>
</protein>
<dbReference type="OMA" id="QVLNCRE"/>
<dbReference type="InterPro" id="IPR001752">
    <property type="entry name" value="Kinesin_motor_dom"/>
</dbReference>
<keyword evidence="1 5" id="KW-0547">Nucleotide-binding</keyword>
<feature type="region of interest" description="Disordered" evidence="7">
    <location>
        <begin position="962"/>
        <end position="983"/>
    </location>
</feature>
<dbReference type="InParanoid" id="B4M030"/>
<evidence type="ECO:0000256" key="5">
    <source>
        <dbReference type="PROSITE-ProRule" id="PRU00283"/>
    </source>
</evidence>
<dbReference type="InterPro" id="IPR000253">
    <property type="entry name" value="FHA_dom"/>
</dbReference>
<dbReference type="InterPro" id="IPR027417">
    <property type="entry name" value="P-loop_NTPase"/>
</dbReference>
<dbReference type="PRINTS" id="PR00380">
    <property type="entry name" value="KINESINHEAVY"/>
</dbReference>